<organism evidence="1 2">
    <name type="scientific">Pseudoloma neurophilia</name>
    <dbReference type="NCBI Taxonomy" id="146866"/>
    <lineage>
        <taxon>Eukaryota</taxon>
        <taxon>Fungi</taxon>
        <taxon>Fungi incertae sedis</taxon>
        <taxon>Microsporidia</taxon>
        <taxon>Pseudoloma</taxon>
    </lineage>
</organism>
<accession>A0A0R0M372</accession>
<reference evidence="1 2" key="1">
    <citation type="submission" date="2015-07" db="EMBL/GenBank/DDBJ databases">
        <title>The genome of Pseudoloma neurophilia, a relevant intracellular parasite of the zebrafish.</title>
        <authorList>
            <person name="Ndikumana S."/>
            <person name="Pelin A."/>
            <person name="Sanders J."/>
            <person name="Corradi N."/>
        </authorList>
    </citation>
    <scope>NUCLEOTIDE SEQUENCE [LARGE SCALE GENOMIC DNA]</scope>
    <source>
        <strain evidence="1 2">MK1</strain>
    </source>
</reference>
<gene>
    <name evidence="1" type="ORF">M153_20400010405</name>
</gene>
<dbReference type="AlphaFoldDB" id="A0A0R0M372"/>
<evidence type="ECO:0000313" key="1">
    <source>
        <dbReference type="EMBL" id="KRH94581.1"/>
    </source>
</evidence>
<dbReference type="Proteomes" id="UP000051530">
    <property type="component" value="Unassembled WGS sequence"/>
</dbReference>
<comment type="caution">
    <text evidence="1">The sequence shown here is derived from an EMBL/GenBank/DDBJ whole genome shotgun (WGS) entry which is preliminary data.</text>
</comment>
<name>A0A0R0M372_9MICR</name>
<protein>
    <submittedName>
        <fullName evidence="1">Uncharacterized protein</fullName>
    </submittedName>
</protein>
<dbReference type="VEuPathDB" id="MicrosporidiaDB:M153_20400010405"/>
<proteinExistence type="predicted"/>
<evidence type="ECO:0000313" key="2">
    <source>
        <dbReference type="Proteomes" id="UP000051530"/>
    </source>
</evidence>
<dbReference type="EMBL" id="LGUB01000055">
    <property type="protein sequence ID" value="KRH94581.1"/>
    <property type="molecule type" value="Genomic_DNA"/>
</dbReference>
<sequence>MKRSKVFPRRVGLEFYSMSNYQNKFFPRIPIEIKSKITEKVKERFCTYFEETTDNNNNNKILHIIIQSISPDIIERPLLIVVQWTCPIMIYFKIFLPLRNVNNRQRAIR</sequence>
<keyword evidence="2" id="KW-1185">Reference proteome</keyword>